<evidence type="ECO:0000259" key="2">
    <source>
        <dbReference type="Pfam" id="PF26449"/>
    </source>
</evidence>
<keyword evidence="1" id="KW-0812">Transmembrane</keyword>
<comment type="caution">
    <text evidence="3">The sequence shown here is derived from an EMBL/GenBank/DDBJ whole genome shotgun (WGS) entry which is preliminary data.</text>
</comment>
<evidence type="ECO:0000313" key="4">
    <source>
        <dbReference type="Proteomes" id="UP000177419"/>
    </source>
</evidence>
<dbReference type="Proteomes" id="UP000177419">
    <property type="component" value="Unassembled WGS sequence"/>
</dbReference>
<protein>
    <recommendedName>
        <fullName evidence="2">DUF8128 domain-containing protein</fullName>
    </recommendedName>
</protein>
<feature type="domain" description="DUF8128" evidence="2">
    <location>
        <begin position="95"/>
        <end position="394"/>
    </location>
</feature>
<proteinExistence type="predicted"/>
<feature type="transmembrane region" description="Helical" evidence="1">
    <location>
        <begin position="20"/>
        <end position="41"/>
    </location>
</feature>
<dbReference type="InterPro" id="IPR058441">
    <property type="entry name" value="DUF8128"/>
</dbReference>
<dbReference type="AlphaFoldDB" id="A0A1F8EY64"/>
<reference evidence="3 4" key="1">
    <citation type="journal article" date="2016" name="Nat. Commun.">
        <title>Thousands of microbial genomes shed light on interconnected biogeochemical processes in an aquifer system.</title>
        <authorList>
            <person name="Anantharaman K."/>
            <person name="Brown C.T."/>
            <person name="Hug L.A."/>
            <person name="Sharon I."/>
            <person name="Castelle C.J."/>
            <person name="Probst A.J."/>
            <person name="Thomas B.C."/>
            <person name="Singh A."/>
            <person name="Wilkins M.J."/>
            <person name="Karaoz U."/>
            <person name="Brodie E.L."/>
            <person name="Williams K.H."/>
            <person name="Hubbard S.S."/>
            <person name="Banfield J.F."/>
        </authorList>
    </citation>
    <scope>NUCLEOTIDE SEQUENCE [LARGE SCALE GENOMIC DNA]</scope>
</reference>
<accession>A0A1F8EY64</accession>
<organism evidence="3 4">
    <name type="scientific">Candidatus Yanofskybacteria bacterium RIFCSPHIGHO2_01_FULL_44_22</name>
    <dbReference type="NCBI Taxonomy" id="1802669"/>
    <lineage>
        <taxon>Bacteria</taxon>
        <taxon>Candidatus Yanofskyibacteriota</taxon>
    </lineage>
</organism>
<keyword evidence="1" id="KW-0472">Membrane</keyword>
<dbReference type="STRING" id="1802669.A2746_01205"/>
<name>A0A1F8EY64_9BACT</name>
<dbReference type="Pfam" id="PF26449">
    <property type="entry name" value="DUF8128"/>
    <property type="match status" value="1"/>
</dbReference>
<evidence type="ECO:0000313" key="3">
    <source>
        <dbReference type="EMBL" id="OGN04956.1"/>
    </source>
</evidence>
<evidence type="ECO:0000256" key="1">
    <source>
        <dbReference type="SAM" id="Phobius"/>
    </source>
</evidence>
<sequence length="417" mass="48133">MEQLSFTFESLNSALDILASFWWIYSPFLLFFGLTAAFQTYTRTKYIQSLKWTLLEFRIPKEIRKSPKSTEQIFNALHGVFIPLKWHEKFFQGRVIDWFSFEIIGSGGEIHFYIRTPEAYKKLVQSQVYAQYPDTEIKEVAEENDYITNLSSFLPNDKNDIWGAELVLSKEDAFPIRTYPEFEEVAVGREDVKRVDPMASLAEVLSSLQYGEFIGIQLLIRPTGDAWIKKGQAAVDKIMGKEVKSKPDFMSKLIFALDEFIPGHVPSTQKEEKRESSQLTPGKQDILKAMEKSFAKLGFESGIRFVYTASKEVFHRAHISGVMGAYKQFTSQSLNGFRMNIKTAPLARWPFKKQKIFNKKRILWKKFRKRMMTVRPFVLNVEELATIFHFPDFGVEAPLLPRVETKKGEPPVGLPIS</sequence>
<keyword evidence="1" id="KW-1133">Transmembrane helix</keyword>
<dbReference type="EMBL" id="MGJJ01000019">
    <property type="protein sequence ID" value="OGN04956.1"/>
    <property type="molecule type" value="Genomic_DNA"/>
</dbReference>
<gene>
    <name evidence="3" type="ORF">A2746_01205</name>
</gene>